<name>A0AAI9U8Y7_9PEZI</name>
<dbReference type="AlphaFoldDB" id="A0AAI9U8Y7"/>
<evidence type="ECO:0000313" key="1">
    <source>
        <dbReference type="EMBL" id="KAK1453927.1"/>
    </source>
</evidence>
<proteinExistence type="predicted"/>
<accession>A0AAI9U8Y7</accession>
<reference evidence="1 2" key="1">
    <citation type="submission" date="2016-10" db="EMBL/GenBank/DDBJ databases">
        <title>The genome sequence of Colletotrichum fioriniae PJ7.</title>
        <authorList>
            <person name="Baroncelli R."/>
        </authorList>
    </citation>
    <scope>NUCLEOTIDE SEQUENCE [LARGE SCALE GENOMIC DNA]</scope>
    <source>
        <strain evidence="1">Col 31</strain>
    </source>
</reference>
<dbReference type="EMBL" id="MLGG01000035">
    <property type="protein sequence ID" value="KAK1453927.1"/>
    <property type="molecule type" value="Genomic_DNA"/>
</dbReference>
<organism evidence="1 2">
    <name type="scientific">Colletotrichum melonis</name>
    <dbReference type="NCBI Taxonomy" id="1209925"/>
    <lineage>
        <taxon>Eukaryota</taxon>
        <taxon>Fungi</taxon>
        <taxon>Dikarya</taxon>
        <taxon>Ascomycota</taxon>
        <taxon>Pezizomycotina</taxon>
        <taxon>Sordariomycetes</taxon>
        <taxon>Hypocreomycetidae</taxon>
        <taxon>Glomerellales</taxon>
        <taxon>Glomerellaceae</taxon>
        <taxon>Colletotrichum</taxon>
        <taxon>Colletotrichum acutatum species complex</taxon>
    </lineage>
</organism>
<evidence type="ECO:0000313" key="2">
    <source>
        <dbReference type="Proteomes" id="UP001239795"/>
    </source>
</evidence>
<dbReference type="Proteomes" id="UP001239795">
    <property type="component" value="Unassembled WGS sequence"/>
</dbReference>
<gene>
    <name evidence="1" type="ORF">CMEL01_05586</name>
</gene>
<protein>
    <submittedName>
        <fullName evidence="1">Uncharacterized protein</fullName>
    </submittedName>
</protein>
<keyword evidence="2" id="KW-1185">Reference proteome</keyword>
<sequence>MWFPRHYQSLPRGLGRWHDGYRQVEPEPRISRDDIEQRTLSGFARTSSLSSVSSNTPYLHLNLALVCIPSLPGYLPLHACVSATTTLENLDPSTEQRRISSVASALWPPFPKIIRSYALVQVVPLDLLV</sequence>
<comment type="caution">
    <text evidence="1">The sequence shown here is derived from an EMBL/GenBank/DDBJ whole genome shotgun (WGS) entry which is preliminary data.</text>
</comment>